<dbReference type="HOGENOM" id="CLU_048266_0_0_5"/>
<dbReference type="InterPro" id="IPR011204">
    <property type="entry name" value="Virulence_RhuM-like"/>
</dbReference>
<proteinExistence type="predicted"/>
<feature type="region of interest" description="Disordered" evidence="1">
    <location>
        <begin position="312"/>
        <end position="352"/>
    </location>
</feature>
<keyword evidence="3" id="KW-1185">Reference proteome</keyword>
<reference evidence="2 3" key="1">
    <citation type="submission" date="2006-01" db="EMBL/GenBank/DDBJ databases">
        <title>Complete sequence of Rhodopseudomonas palustris HaA2.</title>
        <authorList>
            <consortium name="US DOE Joint Genome Institute"/>
            <person name="Copeland A."/>
            <person name="Lucas S."/>
            <person name="Lapidus A."/>
            <person name="Barry K."/>
            <person name="Detter J.C."/>
            <person name="Glavina T."/>
            <person name="Hammon N."/>
            <person name="Israni S."/>
            <person name="Pitluck S."/>
            <person name="Chain P."/>
            <person name="Malfatti S."/>
            <person name="Shin M."/>
            <person name="Vergez L."/>
            <person name="Schmutz J."/>
            <person name="Larimer F."/>
            <person name="Land M."/>
            <person name="Hauser L."/>
            <person name="Pelletier D.A."/>
            <person name="Kyrpides N."/>
            <person name="Anderson I."/>
            <person name="Oda Y."/>
            <person name="Harwood C.S."/>
            <person name="Richardson P."/>
        </authorList>
    </citation>
    <scope>NUCLEOTIDE SEQUENCE [LARGE SCALE GENOMIC DNA]</scope>
    <source>
        <strain evidence="2 3">HaA2</strain>
    </source>
</reference>
<name>Q2ITP4_RHOP2</name>
<protein>
    <submittedName>
        <fullName evidence="2">Putative DNA-binding protein</fullName>
    </submittedName>
</protein>
<dbReference type="OrthoDB" id="9802752at2"/>
<gene>
    <name evidence="2" type="ordered locus">RPB_3721</name>
</gene>
<dbReference type="STRING" id="316058.RPB_3721"/>
<dbReference type="Proteomes" id="UP000008809">
    <property type="component" value="Chromosome"/>
</dbReference>
<evidence type="ECO:0000256" key="1">
    <source>
        <dbReference type="SAM" id="MobiDB-lite"/>
    </source>
</evidence>
<dbReference type="KEGG" id="rpb:RPB_3721"/>
<dbReference type="eggNOG" id="COG3943">
    <property type="taxonomic scope" value="Bacteria"/>
</dbReference>
<sequence>MNPDDGKGEGELILYRTEDGRDALQLRLVDGTVWLTQAEIALLFDTTKQNVSLHFKSIFADAELPEGAVVKDSLTTAADGKRYTTKLYNLNAILAVGYRVRSARGVQFRRWATEVLNDYLVKGFVINDERLKDPDGFDYFDELLERIRDIRASEKRFYQKVRDLFAATSADYDPKAEAAKAFFATIQNKLVFAITGMNAAELIVTRADPARPNMALTSWKGDRVRKSDVTISKNYLTADEISDLNLLTTAFLDFAELRARNRQPTTMAEWMAQTDRFVAFNERGVLQGAGRVSHTSMEQVVAERFETFDKRRRAAETDAAEAEAISELTELEQQARSSKPRPEVKKPPKKLS</sequence>
<accession>Q2ITP4</accession>
<keyword evidence="2" id="KW-0238">DNA-binding</keyword>
<dbReference type="RefSeq" id="WP_011442600.1">
    <property type="nucleotide sequence ID" value="NC_007778.1"/>
</dbReference>
<dbReference type="Pfam" id="PF13310">
    <property type="entry name" value="Virulence_RhuM"/>
    <property type="match status" value="1"/>
</dbReference>
<dbReference type="GO" id="GO:0003677">
    <property type="term" value="F:DNA binding"/>
    <property type="evidence" value="ECO:0007669"/>
    <property type="project" value="UniProtKB-KW"/>
</dbReference>
<dbReference type="PIRSF" id="PIRSF015268">
    <property type="entry name" value="Virulence_RhuM"/>
    <property type="match status" value="1"/>
</dbReference>
<organism evidence="2 3">
    <name type="scientific">Rhodopseudomonas palustris (strain HaA2)</name>
    <dbReference type="NCBI Taxonomy" id="316058"/>
    <lineage>
        <taxon>Bacteria</taxon>
        <taxon>Pseudomonadati</taxon>
        <taxon>Pseudomonadota</taxon>
        <taxon>Alphaproteobacteria</taxon>
        <taxon>Hyphomicrobiales</taxon>
        <taxon>Nitrobacteraceae</taxon>
        <taxon>Rhodopseudomonas</taxon>
    </lineage>
</organism>
<dbReference type="PANTHER" id="PTHR35810:SF1">
    <property type="entry name" value="CYTOPLASMIC PROTEIN"/>
    <property type="match status" value="1"/>
</dbReference>
<evidence type="ECO:0000313" key="2">
    <source>
        <dbReference type="EMBL" id="ABD08416.1"/>
    </source>
</evidence>
<evidence type="ECO:0000313" key="3">
    <source>
        <dbReference type="Proteomes" id="UP000008809"/>
    </source>
</evidence>
<dbReference type="EMBL" id="CP000250">
    <property type="protein sequence ID" value="ABD08416.1"/>
    <property type="molecule type" value="Genomic_DNA"/>
</dbReference>
<dbReference type="PANTHER" id="PTHR35810">
    <property type="entry name" value="CYTOPLASMIC PROTEIN-RELATED"/>
    <property type="match status" value="1"/>
</dbReference>
<dbReference type="AlphaFoldDB" id="Q2ITP4"/>